<dbReference type="GeneID" id="111008398"/>
<evidence type="ECO:0000313" key="5">
    <source>
        <dbReference type="RefSeq" id="XP_022136777.1"/>
    </source>
</evidence>
<name>A0A6J1C4G5_MOMCH</name>
<dbReference type="PANTHER" id="PTHR36408">
    <property type="entry name" value="TRANSMEMBRANE PROTEIN"/>
    <property type="match status" value="1"/>
</dbReference>
<keyword evidence="2" id="KW-0812">Transmembrane</keyword>
<proteinExistence type="predicted"/>
<dbReference type="OrthoDB" id="2020732at2759"/>
<dbReference type="GO" id="GO:0009941">
    <property type="term" value="C:chloroplast envelope"/>
    <property type="evidence" value="ECO:0007669"/>
    <property type="project" value="TreeGrafter"/>
</dbReference>
<dbReference type="PANTHER" id="PTHR36408:SF1">
    <property type="entry name" value="TRANSMEMBRANE PROTEIN"/>
    <property type="match status" value="1"/>
</dbReference>
<gene>
    <name evidence="4 5" type="primary">LOC111008398</name>
</gene>
<reference evidence="4 5" key="1">
    <citation type="submission" date="2025-04" db="UniProtKB">
        <authorList>
            <consortium name="RefSeq"/>
        </authorList>
    </citation>
    <scope>IDENTIFICATION</scope>
    <source>
        <strain evidence="4 5">OHB3-1</strain>
    </source>
</reference>
<dbReference type="AlphaFoldDB" id="A0A6J1C4G5"/>
<dbReference type="KEGG" id="mcha:111008398"/>
<feature type="coiled-coil region" evidence="1">
    <location>
        <begin position="166"/>
        <end position="193"/>
    </location>
</feature>
<keyword evidence="1" id="KW-0175">Coiled coil</keyword>
<keyword evidence="3" id="KW-1185">Reference proteome</keyword>
<organism evidence="3 4">
    <name type="scientific">Momordica charantia</name>
    <name type="common">Bitter gourd</name>
    <name type="synonym">Balsam pear</name>
    <dbReference type="NCBI Taxonomy" id="3673"/>
    <lineage>
        <taxon>Eukaryota</taxon>
        <taxon>Viridiplantae</taxon>
        <taxon>Streptophyta</taxon>
        <taxon>Embryophyta</taxon>
        <taxon>Tracheophyta</taxon>
        <taxon>Spermatophyta</taxon>
        <taxon>Magnoliopsida</taxon>
        <taxon>eudicotyledons</taxon>
        <taxon>Gunneridae</taxon>
        <taxon>Pentapetalae</taxon>
        <taxon>rosids</taxon>
        <taxon>fabids</taxon>
        <taxon>Cucurbitales</taxon>
        <taxon>Cucurbitaceae</taxon>
        <taxon>Momordiceae</taxon>
        <taxon>Momordica</taxon>
    </lineage>
</organism>
<dbReference type="RefSeq" id="XP_022136777.1">
    <property type="nucleotide sequence ID" value="XM_022281085.1"/>
</dbReference>
<keyword evidence="2" id="KW-0472">Membrane</keyword>
<accession>A0A6J1C4G5</accession>
<feature type="transmembrane region" description="Helical" evidence="2">
    <location>
        <begin position="96"/>
        <end position="118"/>
    </location>
</feature>
<feature type="transmembrane region" description="Helical" evidence="2">
    <location>
        <begin position="130"/>
        <end position="148"/>
    </location>
</feature>
<protein>
    <submittedName>
        <fullName evidence="4 5">Uncharacterized protein LOC111008398 isoform X1</fullName>
    </submittedName>
</protein>
<dbReference type="Proteomes" id="UP000504603">
    <property type="component" value="Unplaced"/>
</dbReference>
<evidence type="ECO:0000313" key="4">
    <source>
        <dbReference type="RefSeq" id="XP_022136776.1"/>
    </source>
</evidence>
<evidence type="ECO:0000256" key="1">
    <source>
        <dbReference type="SAM" id="Coils"/>
    </source>
</evidence>
<evidence type="ECO:0000313" key="3">
    <source>
        <dbReference type="Proteomes" id="UP000504603"/>
    </source>
</evidence>
<dbReference type="RefSeq" id="XP_022136776.1">
    <property type="nucleotide sequence ID" value="XM_022281084.1"/>
</dbReference>
<feature type="coiled-coil region" evidence="1">
    <location>
        <begin position="233"/>
        <end position="297"/>
    </location>
</feature>
<keyword evidence="2" id="KW-1133">Transmembrane helix</keyword>
<sequence>MSLPSQNLFTCSGRFKFCCFANSGLRNNTSFSLPVASPCLHQFHFQKHNLQIPHNLTSRRSNCLYAIGVFESEQVAGSHDRDGDFNLESILSFSELLCLFSSAVFLVVFVVNFVGYNSKKALWVLIGDRGLVWGFPLLVATVVLNAWIRRRQWRRVCWKTAKGALEVNLLDRIEKLEEDLRSSTATIRALSRQLEKLGIRFMVTRKTLRDSIAETAALAQRNSEDTRTLAVQEDILEKELLEMQKVLLAMQEQQRKQIELIIAIGEKGKLMARKQALDQERTRIERHKSANEDSKELEAYGI</sequence>
<evidence type="ECO:0000256" key="2">
    <source>
        <dbReference type="SAM" id="Phobius"/>
    </source>
</evidence>